<evidence type="ECO:0000313" key="2">
    <source>
        <dbReference type="EMBL" id="GIY30157.1"/>
    </source>
</evidence>
<organism evidence="2 3">
    <name type="scientific">Caerostris darwini</name>
    <dbReference type="NCBI Taxonomy" id="1538125"/>
    <lineage>
        <taxon>Eukaryota</taxon>
        <taxon>Metazoa</taxon>
        <taxon>Ecdysozoa</taxon>
        <taxon>Arthropoda</taxon>
        <taxon>Chelicerata</taxon>
        <taxon>Arachnida</taxon>
        <taxon>Araneae</taxon>
        <taxon>Araneomorphae</taxon>
        <taxon>Entelegynae</taxon>
        <taxon>Araneoidea</taxon>
        <taxon>Araneidae</taxon>
        <taxon>Caerostris</taxon>
    </lineage>
</organism>
<keyword evidence="3" id="KW-1185">Reference proteome</keyword>
<gene>
    <name evidence="2" type="ORF">CDAR_11141</name>
</gene>
<evidence type="ECO:0000256" key="1">
    <source>
        <dbReference type="SAM" id="MobiDB-lite"/>
    </source>
</evidence>
<accession>A0AAV4S9F3</accession>
<sequence>MVLDLQSYVSSEYVENFLSYAETFEYLPLIDFVRWNCLPALFPDTPCSITLCNFEQWRSRQRLGANGGEIVRPLSADDLLSQTMQKGAASQLARPLTQTHRRNA</sequence>
<reference evidence="2 3" key="1">
    <citation type="submission" date="2021-06" db="EMBL/GenBank/DDBJ databases">
        <title>Caerostris darwini draft genome.</title>
        <authorList>
            <person name="Kono N."/>
            <person name="Arakawa K."/>
        </authorList>
    </citation>
    <scope>NUCLEOTIDE SEQUENCE [LARGE SCALE GENOMIC DNA]</scope>
</reference>
<protein>
    <submittedName>
        <fullName evidence="2">Uncharacterized protein</fullName>
    </submittedName>
</protein>
<dbReference type="AlphaFoldDB" id="A0AAV4S9F3"/>
<dbReference type="EMBL" id="BPLQ01007439">
    <property type="protein sequence ID" value="GIY30157.1"/>
    <property type="molecule type" value="Genomic_DNA"/>
</dbReference>
<feature type="region of interest" description="Disordered" evidence="1">
    <location>
        <begin position="85"/>
        <end position="104"/>
    </location>
</feature>
<comment type="caution">
    <text evidence="2">The sequence shown here is derived from an EMBL/GenBank/DDBJ whole genome shotgun (WGS) entry which is preliminary data.</text>
</comment>
<name>A0AAV4S9F3_9ARAC</name>
<dbReference type="Proteomes" id="UP001054837">
    <property type="component" value="Unassembled WGS sequence"/>
</dbReference>
<proteinExistence type="predicted"/>
<evidence type="ECO:0000313" key="3">
    <source>
        <dbReference type="Proteomes" id="UP001054837"/>
    </source>
</evidence>